<keyword evidence="2" id="KW-1185">Reference proteome</keyword>
<protein>
    <recommendedName>
        <fullName evidence="3">LPS export ABC transporter periplasmic protein LptC</fullName>
    </recommendedName>
</protein>
<dbReference type="PROSITE" id="PS51257">
    <property type="entry name" value="PROKAR_LIPOPROTEIN"/>
    <property type="match status" value="1"/>
</dbReference>
<reference evidence="1 2" key="1">
    <citation type="journal article" date="2013" name="Int. J. Syst. Evol. Microbiol.">
        <title>Marinoscillum luteum sp. nov., isolated from marine sediment.</title>
        <authorList>
            <person name="Cha I.T."/>
            <person name="Park S.J."/>
            <person name="Kim S.J."/>
            <person name="Kim J.G."/>
            <person name="Jung M.Y."/>
            <person name="Shin K.S."/>
            <person name="Kwon K.K."/>
            <person name="Yang S.H."/>
            <person name="Seo Y.S."/>
            <person name="Rhee S.K."/>
        </authorList>
    </citation>
    <scope>NUCLEOTIDE SEQUENCE [LARGE SCALE GENOMIC DNA]</scope>
    <source>
        <strain evidence="1 2">KCTC 23939</strain>
    </source>
</reference>
<accession>A0ABW7N4T8</accession>
<dbReference type="RefSeq" id="WP_395416180.1">
    <property type="nucleotide sequence ID" value="NZ_JBIPKE010000011.1"/>
</dbReference>
<dbReference type="Proteomes" id="UP001610063">
    <property type="component" value="Unassembled WGS sequence"/>
</dbReference>
<evidence type="ECO:0000313" key="1">
    <source>
        <dbReference type="EMBL" id="MFH6982482.1"/>
    </source>
</evidence>
<comment type="caution">
    <text evidence="1">The sequence shown here is derived from an EMBL/GenBank/DDBJ whole genome shotgun (WGS) entry which is preliminary data.</text>
</comment>
<dbReference type="EMBL" id="JBIPKE010000011">
    <property type="protein sequence ID" value="MFH6982482.1"/>
    <property type="molecule type" value="Genomic_DNA"/>
</dbReference>
<sequence>MNPYKPVVILLLLLAFSCSRDNEKVEYYENGFIKFRSSISEDTTVIERFYDEKEAQIKSIIKSLNDTVYIAKYYAINGQLSVRSELDRNKIVKYETKNNEWLIGPQDGPKYLSVITDLKFPRDMDEYFTRSINSDGLYVHLPLSDVNIEGLLFEHEVEIFSDSSGFFFGTHTYFNVP</sequence>
<name>A0ABW7N4T8_9BACT</name>
<evidence type="ECO:0000313" key="2">
    <source>
        <dbReference type="Proteomes" id="UP001610063"/>
    </source>
</evidence>
<gene>
    <name evidence="1" type="ORF">ACHKAR_03485</name>
</gene>
<evidence type="ECO:0008006" key="3">
    <source>
        <dbReference type="Google" id="ProtNLM"/>
    </source>
</evidence>
<proteinExistence type="predicted"/>
<organism evidence="1 2">
    <name type="scientific">Marinoscillum luteum</name>
    <dbReference type="NCBI Taxonomy" id="861051"/>
    <lineage>
        <taxon>Bacteria</taxon>
        <taxon>Pseudomonadati</taxon>
        <taxon>Bacteroidota</taxon>
        <taxon>Cytophagia</taxon>
        <taxon>Cytophagales</taxon>
        <taxon>Reichenbachiellaceae</taxon>
        <taxon>Marinoscillum</taxon>
    </lineage>
</organism>